<dbReference type="GO" id="GO:0000155">
    <property type="term" value="F:phosphorelay sensor kinase activity"/>
    <property type="evidence" value="ECO:0007669"/>
    <property type="project" value="InterPro"/>
</dbReference>
<dbReference type="InterPro" id="IPR003660">
    <property type="entry name" value="HAMP_dom"/>
</dbReference>
<dbReference type="PROSITE" id="PS50109">
    <property type="entry name" value="HIS_KIN"/>
    <property type="match status" value="1"/>
</dbReference>
<keyword evidence="6 11" id="KW-0812">Transmembrane</keyword>
<evidence type="ECO:0000256" key="3">
    <source>
        <dbReference type="ARBA" id="ARBA00012438"/>
    </source>
</evidence>
<dbReference type="RefSeq" id="WP_101193189.1">
    <property type="nucleotide sequence ID" value="NZ_PIYS01000010.1"/>
</dbReference>
<gene>
    <name evidence="14" type="ORF">CW360_06880</name>
</gene>
<dbReference type="SUPFAM" id="SSF47384">
    <property type="entry name" value="Homodimeric domain of signal transducing histidine kinase"/>
    <property type="match status" value="1"/>
</dbReference>
<keyword evidence="4" id="KW-0597">Phosphoprotein</keyword>
<dbReference type="SUPFAM" id="SSF55874">
    <property type="entry name" value="ATPase domain of HSP90 chaperone/DNA topoisomerase II/histidine kinase"/>
    <property type="match status" value="1"/>
</dbReference>
<accession>A0A2I0CR61</accession>
<evidence type="ECO:0000256" key="11">
    <source>
        <dbReference type="SAM" id="Phobius"/>
    </source>
</evidence>
<evidence type="ECO:0000256" key="10">
    <source>
        <dbReference type="ARBA" id="ARBA00023136"/>
    </source>
</evidence>
<dbReference type="Gene3D" id="1.10.287.130">
    <property type="match status" value="1"/>
</dbReference>
<evidence type="ECO:0000256" key="8">
    <source>
        <dbReference type="ARBA" id="ARBA00022989"/>
    </source>
</evidence>
<dbReference type="AlphaFoldDB" id="A0A2I0CR61"/>
<evidence type="ECO:0000256" key="6">
    <source>
        <dbReference type="ARBA" id="ARBA00022692"/>
    </source>
</evidence>
<dbReference type="PROSITE" id="PS50885">
    <property type="entry name" value="HAMP"/>
    <property type="match status" value="1"/>
</dbReference>
<evidence type="ECO:0000259" key="13">
    <source>
        <dbReference type="PROSITE" id="PS50885"/>
    </source>
</evidence>
<dbReference type="Gene3D" id="3.30.565.10">
    <property type="entry name" value="Histidine kinase-like ATPase, C-terminal domain"/>
    <property type="match status" value="1"/>
</dbReference>
<evidence type="ECO:0000259" key="12">
    <source>
        <dbReference type="PROSITE" id="PS50109"/>
    </source>
</evidence>
<keyword evidence="7" id="KW-0418">Kinase</keyword>
<evidence type="ECO:0000256" key="9">
    <source>
        <dbReference type="ARBA" id="ARBA00023012"/>
    </source>
</evidence>
<feature type="transmembrane region" description="Helical" evidence="11">
    <location>
        <begin position="153"/>
        <end position="171"/>
    </location>
</feature>
<dbReference type="InterPro" id="IPR004358">
    <property type="entry name" value="Sig_transdc_His_kin-like_C"/>
</dbReference>
<feature type="domain" description="Histidine kinase" evidence="12">
    <location>
        <begin position="236"/>
        <end position="438"/>
    </location>
</feature>
<dbReference type="InterPro" id="IPR050428">
    <property type="entry name" value="TCS_sensor_his_kinase"/>
</dbReference>
<evidence type="ECO:0000256" key="2">
    <source>
        <dbReference type="ARBA" id="ARBA00004370"/>
    </source>
</evidence>
<comment type="catalytic activity">
    <reaction evidence="1">
        <text>ATP + protein L-histidine = ADP + protein N-phospho-L-histidine.</text>
        <dbReference type="EC" id="2.7.13.3"/>
    </reaction>
</comment>
<protein>
    <recommendedName>
        <fullName evidence="3">histidine kinase</fullName>
        <ecNumber evidence="3">2.7.13.3</ecNumber>
    </recommendedName>
</protein>
<dbReference type="InterPro" id="IPR036097">
    <property type="entry name" value="HisK_dim/P_sf"/>
</dbReference>
<dbReference type="InterPro" id="IPR003594">
    <property type="entry name" value="HATPase_dom"/>
</dbReference>
<feature type="domain" description="HAMP" evidence="13">
    <location>
        <begin position="177"/>
        <end position="228"/>
    </location>
</feature>
<keyword evidence="14" id="KW-0547">Nucleotide-binding</keyword>
<keyword evidence="10 11" id="KW-0472">Membrane</keyword>
<feature type="transmembrane region" description="Helical" evidence="11">
    <location>
        <begin position="12"/>
        <end position="31"/>
    </location>
</feature>
<organism evidence="14 15">
    <name type="scientific">Pseudomonas fluvialis</name>
    <dbReference type="NCBI Taxonomy" id="1793966"/>
    <lineage>
        <taxon>Bacteria</taxon>
        <taxon>Pseudomonadati</taxon>
        <taxon>Pseudomonadota</taxon>
        <taxon>Gammaproteobacteria</taxon>
        <taxon>Pseudomonadales</taxon>
        <taxon>Pseudomonadaceae</taxon>
        <taxon>Pseudomonas</taxon>
    </lineage>
</organism>
<dbReference type="EC" id="2.7.13.3" evidence="3"/>
<dbReference type="SMART" id="SM00387">
    <property type="entry name" value="HATPase_c"/>
    <property type="match status" value="1"/>
</dbReference>
<dbReference type="GO" id="GO:0005886">
    <property type="term" value="C:plasma membrane"/>
    <property type="evidence" value="ECO:0007669"/>
    <property type="project" value="TreeGrafter"/>
</dbReference>
<dbReference type="Pfam" id="PF02518">
    <property type="entry name" value="HATPase_c"/>
    <property type="match status" value="1"/>
</dbReference>
<keyword evidence="8 11" id="KW-1133">Transmembrane helix</keyword>
<sequence length="439" mass="49414">MISLQRRLSIALAGILLVAGLLLIKSSLWLFDSAMRHYLQNDLRDEAQSLLGAVREGHLGLLLDDRRIDPSFQRPYSGRYFRIDFADTTWRSRSLWDAQLAVAQQPAMQPELVDGPQQQRLLVWRGDYQRFGQSLVITVAQDYTPVLYNLRRVQWLFAAIGGMTLLLVLCLQRWAVQRALRPLEQVRGQVRQLQKGQRTQLHDQVPVELLPLVQQVNDLLRQTEQSLQRSRTALGNLGHALKTPLAVLFNLLHRQPLVQEPMLQAELREHLQQIEQRMARELGRARLAGDVLPGAHFDCAAELPALLDTLRMVHGQRVQLAWQAPQGLRVAVDREDLLELLGNLLDNACKWARQRVELSLTPGVDALLICVDDDGPGIAEDKRAEVLGRGNRLDEQVAGHGLGLAIVRDIAESWGASLQLLDSPLGGLQVRLAIPSRRT</sequence>
<dbReference type="PANTHER" id="PTHR45436">
    <property type="entry name" value="SENSOR HISTIDINE KINASE YKOH"/>
    <property type="match status" value="1"/>
</dbReference>
<dbReference type="GO" id="GO:0005524">
    <property type="term" value="F:ATP binding"/>
    <property type="evidence" value="ECO:0007669"/>
    <property type="project" value="UniProtKB-KW"/>
</dbReference>
<dbReference type="InterPro" id="IPR036890">
    <property type="entry name" value="HATPase_C_sf"/>
</dbReference>
<evidence type="ECO:0000313" key="14">
    <source>
        <dbReference type="EMBL" id="PKF71621.1"/>
    </source>
</evidence>
<dbReference type="PANTHER" id="PTHR45436:SF5">
    <property type="entry name" value="SENSOR HISTIDINE KINASE TRCS"/>
    <property type="match status" value="1"/>
</dbReference>
<comment type="caution">
    <text evidence="14">The sequence shown here is derived from an EMBL/GenBank/DDBJ whole genome shotgun (WGS) entry which is preliminary data.</text>
</comment>
<dbReference type="Proteomes" id="UP000242861">
    <property type="component" value="Unassembled WGS sequence"/>
</dbReference>
<name>A0A2I0CR61_9PSED</name>
<dbReference type="PRINTS" id="PR00344">
    <property type="entry name" value="BCTRLSENSOR"/>
</dbReference>
<keyword evidence="14" id="KW-0067">ATP-binding</keyword>
<reference evidence="15" key="1">
    <citation type="submission" date="2017-12" db="EMBL/GenBank/DDBJ databases">
        <authorList>
            <person name="Yu X.-Y."/>
        </authorList>
    </citation>
    <scope>NUCLEOTIDE SEQUENCE [LARGE SCALE GENOMIC DNA]</scope>
    <source>
        <strain evidence="15">ZYSR67-Z</strain>
    </source>
</reference>
<evidence type="ECO:0000313" key="15">
    <source>
        <dbReference type="Proteomes" id="UP000242861"/>
    </source>
</evidence>
<comment type="subcellular location">
    <subcellularLocation>
        <location evidence="2">Membrane</location>
    </subcellularLocation>
</comment>
<evidence type="ECO:0000256" key="4">
    <source>
        <dbReference type="ARBA" id="ARBA00022553"/>
    </source>
</evidence>
<dbReference type="EMBL" id="PIYS01000010">
    <property type="protein sequence ID" value="PKF71621.1"/>
    <property type="molecule type" value="Genomic_DNA"/>
</dbReference>
<evidence type="ECO:0000256" key="5">
    <source>
        <dbReference type="ARBA" id="ARBA00022679"/>
    </source>
</evidence>
<keyword evidence="9" id="KW-0902">Two-component regulatory system</keyword>
<proteinExistence type="predicted"/>
<dbReference type="InterPro" id="IPR005467">
    <property type="entry name" value="His_kinase_dom"/>
</dbReference>
<evidence type="ECO:0000256" key="1">
    <source>
        <dbReference type="ARBA" id="ARBA00000085"/>
    </source>
</evidence>
<keyword evidence="5" id="KW-0808">Transferase</keyword>
<evidence type="ECO:0000256" key="7">
    <source>
        <dbReference type="ARBA" id="ARBA00022777"/>
    </source>
</evidence>